<evidence type="ECO:0000313" key="7">
    <source>
        <dbReference type="EMBL" id="CAE0583036.1"/>
    </source>
</evidence>
<evidence type="ECO:0008006" key="8">
    <source>
        <dbReference type="Google" id="ProtNLM"/>
    </source>
</evidence>
<keyword evidence="2 6" id="KW-0812">Transmembrane</keyword>
<keyword evidence="4 6" id="KW-0472">Membrane</keyword>
<feature type="region of interest" description="Disordered" evidence="5">
    <location>
        <begin position="378"/>
        <end position="408"/>
    </location>
</feature>
<dbReference type="InterPro" id="IPR037185">
    <property type="entry name" value="EmrE-like"/>
</dbReference>
<gene>
    <name evidence="7" type="ORF">EHUX00137_LOCUS37725</name>
</gene>
<evidence type="ECO:0000256" key="5">
    <source>
        <dbReference type="SAM" id="MobiDB-lite"/>
    </source>
</evidence>
<evidence type="ECO:0000256" key="2">
    <source>
        <dbReference type="ARBA" id="ARBA00022692"/>
    </source>
</evidence>
<sequence>MPKEEGHSAEAMFAMLAFSACSSSLLLINKLVIHYIPMPSFVSTAQFAVCTIFILGLRITGAAEVDGFEWEKVKPYLYYTIMFVCTIYCNMKALQYSNIETIIVFRSCVPLVVSQLDYLFLGRQLPSPASTGALLVLVVGAVGYVLSDAAFKLNGWNAYSWATAYFFIISVEMAYGKHIVGPHLKFKSLWGPTIYTNALAVLPMLAVGARHCGRPVPPPLSVRGSLAGGCVGLLSSEASRADSAVWSGTRLLLLPPRPSRADSLSTAALLNRQHPAPPRRLVHHRRHSPPPWLVRTVPHRTPVTRPRHVPQAPPSPSSAGTAARSLPPLATRCSARRREALLSANLGSSRLLSAEVLGVANKMLTVLANLLLWDKRETSRDPPRCAERAPASPRPGIASARGIEDQPVGQRLQARLSRRHRLPARLPCRRDRL</sequence>
<dbReference type="GO" id="GO:0016020">
    <property type="term" value="C:membrane"/>
    <property type="evidence" value="ECO:0007669"/>
    <property type="project" value="UniProtKB-SubCell"/>
</dbReference>
<dbReference type="PROSITE" id="PS51257">
    <property type="entry name" value="PROKAR_LIPOPROTEIN"/>
    <property type="match status" value="1"/>
</dbReference>
<evidence type="ECO:0000256" key="1">
    <source>
        <dbReference type="ARBA" id="ARBA00004141"/>
    </source>
</evidence>
<feature type="region of interest" description="Disordered" evidence="5">
    <location>
        <begin position="277"/>
        <end position="327"/>
    </location>
</feature>
<dbReference type="SUPFAM" id="SSF103481">
    <property type="entry name" value="Multidrug resistance efflux transporter EmrE"/>
    <property type="match status" value="1"/>
</dbReference>
<accession>A0A7S3TG56</accession>
<dbReference type="InterPro" id="IPR050186">
    <property type="entry name" value="TPT_transporter"/>
</dbReference>
<protein>
    <recommendedName>
        <fullName evidence="8">Sugar phosphate transporter domain-containing protein</fullName>
    </recommendedName>
</protein>
<name>A0A7S3TG56_EMIHU</name>
<evidence type="ECO:0000256" key="4">
    <source>
        <dbReference type="ARBA" id="ARBA00023136"/>
    </source>
</evidence>
<evidence type="ECO:0000256" key="6">
    <source>
        <dbReference type="SAM" id="Phobius"/>
    </source>
</evidence>
<comment type="subcellular location">
    <subcellularLocation>
        <location evidence="1">Membrane</location>
        <topology evidence="1">Multi-pass membrane protein</topology>
    </subcellularLocation>
</comment>
<dbReference type="PANTHER" id="PTHR11132">
    <property type="entry name" value="SOLUTE CARRIER FAMILY 35"/>
    <property type="match status" value="1"/>
</dbReference>
<keyword evidence="3 6" id="KW-1133">Transmembrane helix</keyword>
<organism evidence="7">
    <name type="scientific">Emiliania huxleyi</name>
    <name type="common">Coccolithophore</name>
    <name type="synonym">Pontosphaera huxleyi</name>
    <dbReference type="NCBI Taxonomy" id="2903"/>
    <lineage>
        <taxon>Eukaryota</taxon>
        <taxon>Haptista</taxon>
        <taxon>Haptophyta</taxon>
        <taxon>Prymnesiophyceae</taxon>
        <taxon>Isochrysidales</taxon>
        <taxon>Noelaerhabdaceae</taxon>
        <taxon>Emiliania</taxon>
    </lineage>
</organism>
<reference evidence="7" key="1">
    <citation type="submission" date="2021-01" db="EMBL/GenBank/DDBJ databases">
        <authorList>
            <person name="Corre E."/>
            <person name="Pelletier E."/>
            <person name="Niang G."/>
            <person name="Scheremetjew M."/>
            <person name="Finn R."/>
            <person name="Kale V."/>
            <person name="Holt S."/>
            <person name="Cochrane G."/>
            <person name="Meng A."/>
            <person name="Brown T."/>
            <person name="Cohen L."/>
        </authorList>
    </citation>
    <scope>NUCLEOTIDE SEQUENCE</scope>
    <source>
        <strain evidence="7">379</strain>
    </source>
</reference>
<feature type="transmembrane region" description="Helical" evidence="6">
    <location>
        <begin position="45"/>
        <end position="63"/>
    </location>
</feature>
<dbReference type="EMBL" id="HBIR01048273">
    <property type="protein sequence ID" value="CAE0583036.1"/>
    <property type="molecule type" value="Transcribed_RNA"/>
</dbReference>
<evidence type="ECO:0000256" key="3">
    <source>
        <dbReference type="ARBA" id="ARBA00022989"/>
    </source>
</evidence>
<proteinExistence type="predicted"/>
<feature type="compositionally biased region" description="Basic and acidic residues" evidence="5">
    <location>
        <begin position="378"/>
        <end position="387"/>
    </location>
</feature>
<dbReference type="AlphaFoldDB" id="A0A7S3TG56"/>
<feature type="transmembrane region" description="Helical" evidence="6">
    <location>
        <begin position="12"/>
        <end position="33"/>
    </location>
</feature>
<feature type="transmembrane region" description="Helical" evidence="6">
    <location>
        <begin position="127"/>
        <end position="146"/>
    </location>
</feature>
<feature type="transmembrane region" description="Helical" evidence="6">
    <location>
        <begin position="158"/>
        <end position="176"/>
    </location>
</feature>